<feature type="region of interest" description="Disordered" evidence="7">
    <location>
        <begin position="842"/>
        <end position="880"/>
    </location>
</feature>
<feature type="compositionally biased region" description="Basic and acidic residues" evidence="7">
    <location>
        <begin position="327"/>
        <end position="342"/>
    </location>
</feature>
<feature type="domain" description="B box-type" evidence="9">
    <location>
        <begin position="418"/>
        <end position="459"/>
    </location>
</feature>
<dbReference type="SUPFAM" id="SSF57845">
    <property type="entry name" value="B-box zinc-binding domain"/>
    <property type="match status" value="1"/>
</dbReference>
<evidence type="ECO:0000313" key="11">
    <source>
        <dbReference type="Proteomes" id="UP001283361"/>
    </source>
</evidence>
<keyword evidence="4 6" id="KW-0863">Zinc-finger</keyword>
<evidence type="ECO:0008006" key="12">
    <source>
        <dbReference type="Google" id="ProtNLM"/>
    </source>
</evidence>
<dbReference type="PROSITE" id="PS50089">
    <property type="entry name" value="ZF_RING_2"/>
    <property type="match status" value="1"/>
</dbReference>
<dbReference type="GO" id="GO:0061630">
    <property type="term" value="F:ubiquitin protein ligase activity"/>
    <property type="evidence" value="ECO:0007669"/>
    <property type="project" value="TreeGrafter"/>
</dbReference>
<dbReference type="Pfam" id="PF01436">
    <property type="entry name" value="NHL"/>
    <property type="match status" value="1"/>
</dbReference>
<feature type="region of interest" description="Disordered" evidence="7">
    <location>
        <begin position="327"/>
        <end position="349"/>
    </location>
</feature>
<evidence type="ECO:0000256" key="2">
    <source>
        <dbReference type="ARBA" id="ARBA00022723"/>
    </source>
</evidence>
<gene>
    <name evidence="10" type="ORF">RRG08_008795</name>
</gene>
<feature type="compositionally biased region" description="Basic and acidic residues" evidence="7">
    <location>
        <begin position="847"/>
        <end position="860"/>
    </location>
</feature>
<evidence type="ECO:0000259" key="9">
    <source>
        <dbReference type="PROSITE" id="PS50119"/>
    </source>
</evidence>
<dbReference type="PANTHER" id="PTHR25462">
    <property type="entry name" value="BONUS, ISOFORM C-RELATED"/>
    <property type="match status" value="1"/>
</dbReference>
<organism evidence="10 11">
    <name type="scientific">Elysia crispata</name>
    <name type="common">lettuce slug</name>
    <dbReference type="NCBI Taxonomy" id="231223"/>
    <lineage>
        <taxon>Eukaryota</taxon>
        <taxon>Metazoa</taxon>
        <taxon>Spiralia</taxon>
        <taxon>Lophotrochozoa</taxon>
        <taxon>Mollusca</taxon>
        <taxon>Gastropoda</taxon>
        <taxon>Heterobranchia</taxon>
        <taxon>Euthyneura</taxon>
        <taxon>Panpulmonata</taxon>
        <taxon>Sacoglossa</taxon>
        <taxon>Placobranchoidea</taxon>
        <taxon>Plakobranchidae</taxon>
        <taxon>Elysia</taxon>
    </lineage>
</organism>
<dbReference type="GO" id="GO:0008270">
    <property type="term" value="F:zinc ion binding"/>
    <property type="evidence" value="ECO:0007669"/>
    <property type="project" value="UniProtKB-KW"/>
</dbReference>
<proteinExistence type="predicted"/>
<feature type="compositionally biased region" description="Basic and acidic residues" evidence="7">
    <location>
        <begin position="135"/>
        <end position="149"/>
    </location>
</feature>
<dbReference type="Gene3D" id="4.10.830.40">
    <property type="match status" value="1"/>
</dbReference>
<dbReference type="Gene3D" id="3.30.40.10">
    <property type="entry name" value="Zinc/RING finger domain, C3HC4 (zinc finger)"/>
    <property type="match status" value="1"/>
</dbReference>
<dbReference type="InterPro" id="IPR001841">
    <property type="entry name" value="Znf_RING"/>
</dbReference>
<dbReference type="InterPro" id="IPR000315">
    <property type="entry name" value="Znf_B-box"/>
</dbReference>
<feature type="compositionally biased region" description="Pro residues" evidence="7">
    <location>
        <begin position="75"/>
        <end position="84"/>
    </location>
</feature>
<dbReference type="PROSITE" id="PS00518">
    <property type="entry name" value="ZF_RING_1"/>
    <property type="match status" value="1"/>
</dbReference>
<evidence type="ECO:0000256" key="5">
    <source>
        <dbReference type="ARBA" id="ARBA00022833"/>
    </source>
</evidence>
<dbReference type="SMART" id="SM00184">
    <property type="entry name" value="RING"/>
    <property type="match status" value="1"/>
</dbReference>
<keyword evidence="5" id="KW-0862">Zinc</keyword>
<evidence type="ECO:0000259" key="8">
    <source>
        <dbReference type="PROSITE" id="PS50089"/>
    </source>
</evidence>
<feature type="domain" description="B box-type" evidence="9">
    <location>
        <begin position="353"/>
        <end position="403"/>
    </location>
</feature>
<feature type="compositionally biased region" description="Polar residues" evidence="7">
    <location>
        <begin position="862"/>
        <end position="879"/>
    </location>
</feature>
<dbReference type="Gene3D" id="2.120.10.30">
    <property type="entry name" value="TolB, C-terminal domain"/>
    <property type="match status" value="2"/>
</dbReference>
<evidence type="ECO:0000313" key="10">
    <source>
        <dbReference type="EMBL" id="KAK3764313.1"/>
    </source>
</evidence>
<dbReference type="PANTHER" id="PTHR25462:SF296">
    <property type="entry name" value="MEIOTIC P26, ISOFORM F"/>
    <property type="match status" value="1"/>
</dbReference>
<dbReference type="Pfam" id="PF13445">
    <property type="entry name" value="zf-RING_UBOX"/>
    <property type="match status" value="1"/>
</dbReference>
<dbReference type="SMART" id="SM00336">
    <property type="entry name" value="BBOX"/>
    <property type="match status" value="2"/>
</dbReference>
<dbReference type="Pfam" id="PF00643">
    <property type="entry name" value="zf-B_box"/>
    <property type="match status" value="1"/>
</dbReference>
<evidence type="ECO:0000256" key="6">
    <source>
        <dbReference type="PROSITE-ProRule" id="PRU00024"/>
    </source>
</evidence>
<feature type="domain" description="RING-type" evidence="8">
    <location>
        <begin position="23"/>
        <end position="47"/>
    </location>
</feature>
<keyword evidence="3" id="KW-0677">Repeat</keyword>
<dbReference type="PROSITE" id="PS50119">
    <property type="entry name" value="ZF_BBOX"/>
    <property type="match status" value="2"/>
</dbReference>
<keyword evidence="1" id="KW-0597">Phosphoprotein</keyword>
<protein>
    <recommendedName>
        <fullName evidence="12">Tripartite motif-containing protein 2</fullName>
    </recommendedName>
</protein>
<dbReference type="SUPFAM" id="SSF57850">
    <property type="entry name" value="RING/U-box"/>
    <property type="match status" value="1"/>
</dbReference>
<feature type="compositionally biased region" description="Polar residues" evidence="7">
    <location>
        <begin position="187"/>
        <end position="196"/>
    </location>
</feature>
<feature type="region of interest" description="Disordered" evidence="7">
    <location>
        <begin position="62"/>
        <end position="199"/>
    </location>
</feature>
<name>A0AAE0Z7Q8_9GAST</name>
<feature type="region of interest" description="Disordered" evidence="7">
    <location>
        <begin position="596"/>
        <end position="624"/>
    </location>
</feature>
<keyword evidence="11" id="KW-1185">Reference proteome</keyword>
<evidence type="ECO:0000256" key="4">
    <source>
        <dbReference type="ARBA" id="ARBA00022771"/>
    </source>
</evidence>
<dbReference type="InterPro" id="IPR001258">
    <property type="entry name" value="NHL_repeat"/>
</dbReference>
<dbReference type="Gene3D" id="3.30.160.60">
    <property type="entry name" value="Classic Zinc Finger"/>
    <property type="match status" value="1"/>
</dbReference>
<feature type="compositionally biased region" description="Basic and acidic residues" evidence="7">
    <location>
        <begin position="614"/>
        <end position="623"/>
    </location>
</feature>
<accession>A0AAE0Z7Q8</accession>
<dbReference type="Proteomes" id="UP001283361">
    <property type="component" value="Unassembled WGS sequence"/>
</dbReference>
<dbReference type="AlphaFoldDB" id="A0AAE0Z7Q8"/>
<dbReference type="InterPro" id="IPR027370">
    <property type="entry name" value="Znf-RING_euk"/>
</dbReference>
<reference evidence="10" key="1">
    <citation type="journal article" date="2023" name="G3 (Bethesda)">
        <title>A reference genome for the long-term kleptoplast-retaining sea slug Elysia crispata morphotype clarki.</title>
        <authorList>
            <person name="Eastman K.E."/>
            <person name="Pendleton A.L."/>
            <person name="Shaikh M.A."/>
            <person name="Suttiyut T."/>
            <person name="Ogas R."/>
            <person name="Tomko P."/>
            <person name="Gavelis G."/>
            <person name="Widhalm J.R."/>
            <person name="Wisecaver J.H."/>
        </authorList>
    </citation>
    <scope>NUCLEOTIDE SEQUENCE</scope>
    <source>
        <strain evidence="10">ECLA1</strain>
    </source>
</reference>
<evidence type="ECO:0000256" key="1">
    <source>
        <dbReference type="ARBA" id="ARBA00022553"/>
    </source>
</evidence>
<sequence length="1070" mass="116182">MAAEDSGELTLSELIASAAVMKCSQCEEVFKEPVLLPCLHSFCTDCLVNLLLDLDHATTRSAQNGLDKAEEERSPSPPVAPVPPAHSDEPELDGGACRINTADDSDDVGSKGDHTGGNRNSQSEGETASVSAILREIEGRRTDPTERGWIRPRRLRPLSAKPERAAARRSTPESAQCSAHAGPIPTDPTSTTSCAESNAGRVSSLPRQINRARLSLVCPACGHAVQLTEDVLLRDDIDAEFKDQDGDDTKGLQLRKTSASAEGQQTADAKDGMQRGLGGSNIPISLSLSTCKLRTLLKKTIAASLLPNHFLNSLATIHRHKYPGKITVRENNRGGNREKSENGGHSTESAGTGEGLLCAYCITEGQTVDASSFCLDCNDRMCETCSCAHRKTRVTRNHTVAPLGSIRQGLFDHDLRARDHVVCSSHRGEPVSCFCCDCITAVCKRCRAGQHRAHKVMSLPEISAKIEPELHQIQRAIGRRVPSLADYLAFLEEQVTKLDSKKQLVAREICVQTQLVHEMIEEHKQKLLSRLELACARQRSDISAKIQETARAKDSLSRTAGFLSHLRRLGRADEIVVSYGSVVDFYRRLVNSSSYAGDTDRPTGGGKPATGSSDELRTADSAKRSSTACPALTTRLACVFTAGPCTETNIGILLGPLDLHKVPLNAEDSPQTKLPLTCLMPKRLQRPSVQLAFHTDVPGDQSPTYPSGLALHPRLLAVVDRENAVVKMFDRTSGSFLRTIGGDGSSRLVKPFDVVFLDKTGTTVAVSDSEAGAVRVFETLSGKFLRSFAGEIRHPRGLAVTPGTGQVVVVDGHLRHFTFHDPITGEMLRRLTPSFINNGRASCPADVGRRKDHGHDRDNDNTDNIRQYSGAKENSNTSLIAPEKSYEGKKHAPHDVSEHFKSTALIDPYYIAWTLSGNLVVTDQASPNLKIVDSETGDILSQSMDYGTGLEESLHPSGLCVDRYGQILISDTNNSRVHLALPNGQLTGAVLLRGDMKTDQAKDASKNQRKLLQKEDYEEIEQTHCLDADVSEIDHCSPSVSKPLCLAIDDDTGHLVVAQAGGQVKMIRYM</sequence>
<dbReference type="SUPFAM" id="SSF63829">
    <property type="entry name" value="Calcium-dependent phosphotriesterase"/>
    <property type="match status" value="1"/>
</dbReference>
<feature type="compositionally biased region" description="Polar residues" evidence="7">
    <location>
        <begin position="255"/>
        <end position="267"/>
    </location>
</feature>
<keyword evidence="2" id="KW-0479">Metal-binding</keyword>
<dbReference type="InterPro" id="IPR047153">
    <property type="entry name" value="TRIM45/56/19-like"/>
</dbReference>
<evidence type="ECO:0000256" key="7">
    <source>
        <dbReference type="SAM" id="MobiDB-lite"/>
    </source>
</evidence>
<feature type="compositionally biased region" description="Polar residues" evidence="7">
    <location>
        <begin position="117"/>
        <end position="130"/>
    </location>
</feature>
<feature type="region of interest" description="Disordered" evidence="7">
    <location>
        <begin position="242"/>
        <end position="275"/>
    </location>
</feature>
<dbReference type="InterPro" id="IPR017907">
    <property type="entry name" value="Znf_RING_CS"/>
</dbReference>
<comment type="caution">
    <text evidence="10">The sequence shown here is derived from an EMBL/GenBank/DDBJ whole genome shotgun (WGS) entry which is preliminary data.</text>
</comment>
<dbReference type="InterPro" id="IPR013083">
    <property type="entry name" value="Znf_RING/FYVE/PHD"/>
</dbReference>
<dbReference type="EMBL" id="JAWDGP010004450">
    <property type="protein sequence ID" value="KAK3764313.1"/>
    <property type="molecule type" value="Genomic_DNA"/>
</dbReference>
<evidence type="ECO:0000256" key="3">
    <source>
        <dbReference type="ARBA" id="ARBA00022737"/>
    </source>
</evidence>
<dbReference type="InterPro" id="IPR011042">
    <property type="entry name" value="6-blade_b-propeller_TolB-like"/>
</dbReference>